<proteinExistence type="predicted"/>
<evidence type="ECO:0000313" key="2">
    <source>
        <dbReference type="EMBL" id="KAK9825182.1"/>
    </source>
</evidence>
<dbReference type="SUPFAM" id="SSF53474">
    <property type="entry name" value="alpha/beta-Hydrolases"/>
    <property type="match status" value="1"/>
</dbReference>
<feature type="domain" description="AB hydrolase-1" evidence="1">
    <location>
        <begin position="89"/>
        <end position="352"/>
    </location>
</feature>
<dbReference type="Proteomes" id="UP001445335">
    <property type="component" value="Unassembled WGS sequence"/>
</dbReference>
<dbReference type="EMBL" id="JALJOU010000076">
    <property type="protein sequence ID" value="KAK9825182.1"/>
    <property type="molecule type" value="Genomic_DNA"/>
</dbReference>
<dbReference type="AlphaFoldDB" id="A0AAW1QVM6"/>
<keyword evidence="3" id="KW-1185">Reference proteome</keyword>
<gene>
    <name evidence="2" type="ORF">WJX81_003767</name>
</gene>
<evidence type="ECO:0000259" key="1">
    <source>
        <dbReference type="Pfam" id="PF00561"/>
    </source>
</evidence>
<dbReference type="InterPro" id="IPR000073">
    <property type="entry name" value="AB_hydrolase_1"/>
</dbReference>
<accession>A0AAW1QVM6</accession>
<organism evidence="2 3">
    <name type="scientific">Elliptochloris bilobata</name>
    <dbReference type="NCBI Taxonomy" id="381761"/>
    <lineage>
        <taxon>Eukaryota</taxon>
        <taxon>Viridiplantae</taxon>
        <taxon>Chlorophyta</taxon>
        <taxon>core chlorophytes</taxon>
        <taxon>Trebouxiophyceae</taxon>
        <taxon>Trebouxiophyceae incertae sedis</taxon>
        <taxon>Elliptochloris clade</taxon>
        <taxon>Elliptochloris</taxon>
    </lineage>
</organism>
<dbReference type="PANTHER" id="PTHR45763:SF46">
    <property type="entry name" value="AB HYDROLASE-1 DOMAIN-CONTAINING PROTEIN"/>
    <property type="match status" value="1"/>
</dbReference>
<sequence length="373" mass="39724">MPGQAALQGKPAAAPVLAAAPRAGSRGALACLGWAGLAAIAAFALLALQPEPVPPPLEGTTQFRLPDGRLLAYDVRGKWESAQHAAFWLHGIISSRYEAMSTELEVLHALDLVLIGVDRPGYGASTRDPHRSFQTFAKDLTALAESLGIFSFFVVGVSGGGPYALAAAHYLPPGRVRGVLTISSPAPAGLMTPGERAEWDRRVGPATAAFASLYRRHEAVARAVRDWALTRTGGWALFWTVLRPLALNAKRTMAHVDVACLDNDHPEYFQAIVPESLRQRSGAPLFEDLAIFLGEAWAYNVSSVSPQLAAATHFWHGTGDLQVPDVSSRALHRLLPGSSLTVVPGGGHFSYYVCHATTQRTALSRMLVSAAAA</sequence>
<dbReference type="PANTHER" id="PTHR45763">
    <property type="entry name" value="HYDROLASE, ALPHA/BETA FOLD FAMILY PROTEIN, EXPRESSED-RELATED"/>
    <property type="match status" value="1"/>
</dbReference>
<dbReference type="Gene3D" id="3.40.50.1820">
    <property type="entry name" value="alpha/beta hydrolase"/>
    <property type="match status" value="1"/>
</dbReference>
<name>A0AAW1QVM6_9CHLO</name>
<comment type="caution">
    <text evidence="2">The sequence shown here is derived from an EMBL/GenBank/DDBJ whole genome shotgun (WGS) entry which is preliminary data.</text>
</comment>
<evidence type="ECO:0000313" key="3">
    <source>
        <dbReference type="Proteomes" id="UP001445335"/>
    </source>
</evidence>
<protein>
    <recommendedName>
        <fullName evidence="1">AB hydrolase-1 domain-containing protein</fullName>
    </recommendedName>
</protein>
<dbReference type="InterPro" id="IPR029058">
    <property type="entry name" value="AB_hydrolase_fold"/>
</dbReference>
<reference evidence="2 3" key="1">
    <citation type="journal article" date="2024" name="Nat. Commun.">
        <title>Phylogenomics reveals the evolutionary origins of lichenization in chlorophyte algae.</title>
        <authorList>
            <person name="Puginier C."/>
            <person name="Libourel C."/>
            <person name="Otte J."/>
            <person name="Skaloud P."/>
            <person name="Haon M."/>
            <person name="Grisel S."/>
            <person name="Petersen M."/>
            <person name="Berrin J.G."/>
            <person name="Delaux P.M."/>
            <person name="Dal Grande F."/>
            <person name="Keller J."/>
        </authorList>
    </citation>
    <scope>NUCLEOTIDE SEQUENCE [LARGE SCALE GENOMIC DNA]</scope>
    <source>
        <strain evidence="2 3">SAG 245.80</strain>
    </source>
</reference>
<dbReference type="Pfam" id="PF00561">
    <property type="entry name" value="Abhydrolase_1"/>
    <property type="match status" value="1"/>
</dbReference>